<dbReference type="PROSITE" id="PS50206">
    <property type="entry name" value="RHODANESE_3"/>
    <property type="match status" value="1"/>
</dbReference>
<dbReference type="GO" id="GO:0003700">
    <property type="term" value="F:DNA-binding transcription factor activity"/>
    <property type="evidence" value="ECO:0007669"/>
    <property type="project" value="InterPro"/>
</dbReference>
<dbReference type="CDD" id="cd00158">
    <property type="entry name" value="RHOD"/>
    <property type="match status" value="1"/>
</dbReference>
<dbReference type="InterPro" id="IPR036873">
    <property type="entry name" value="Rhodanese-like_dom_sf"/>
</dbReference>
<gene>
    <name evidence="6" type="ORF">SUTH_00978</name>
</gene>
<keyword evidence="3" id="KW-0804">Transcription</keyword>
<dbReference type="Pfam" id="PF12840">
    <property type="entry name" value="HTH_20"/>
    <property type="match status" value="1"/>
</dbReference>
<dbReference type="InterPro" id="IPR036388">
    <property type="entry name" value="WH-like_DNA-bd_sf"/>
</dbReference>
<organism evidence="6 7">
    <name type="scientific">Sulfuritalea hydrogenivorans sk43H</name>
    <dbReference type="NCBI Taxonomy" id="1223802"/>
    <lineage>
        <taxon>Bacteria</taxon>
        <taxon>Pseudomonadati</taxon>
        <taxon>Pseudomonadota</taxon>
        <taxon>Betaproteobacteria</taxon>
        <taxon>Nitrosomonadales</taxon>
        <taxon>Sterolibacteriaceae</taxon>
        <taxon>Sulfuritalea</taxon>
    </lineage>
</organism>
<dbReference type="SMART" id="SM00450">
    <property type="entry name" value="RHOD"/>
    <property type="match status" value="1"/>
</dbReference>
<evidence type="ECO:0000256" key="2">
    <source>
        <dbReference type="ARBA" id="ARBA00023125"/>
    </source>
</evidence>
<sequence length="225" mass="24857">MPVPKPSPKLKLLSHFAEVAKALAHPVRLELLEALSQGERGVEALAQACAQSIANTSHHLKILRLSGLAVSRKEGLQVIYSLADDAIPGVIAAIRGVAERQSAEVERIVRDSFERRDALDPVGRDELLDRVKRGEVIVLDVRPPQEYSAGHIPGAVNIPLEELSRRLASLSRKREIVAYCRGPYCLLAFDAVAQLRKSGYRARRLQDGFPEWKAEHRPVATQENA</sequence>
<dbReference type="HOGENOM" id="CLU_108527_0_0_4"/>
<evidence type="ECO:0000313" key="7">
    <source>
        <dbReference type="Proteomes" id="UP000031637"/>
    </source>
</evidence>
<dbReference type="FunFam" id="3.40.250.10:FF:000039">
    <property type="entry name" value="ArsR family transcriptional regulator"/>
    <property type="match status" value="1"/>
</dbReference>
<evidence type="ECO:0000313" key="6">
    <source>
        <dbReference type="EMBL" id="BAO28784.1"/>
    </source>
</evidence>
<dbReference type="Proteomes" id="UP000031637">
    <property type="component" value="Chromosome"/>
</dbReference>
<dbReference type="InterPro" id="IPR011991">
    <property type="entry name" value="ArsR-like_HTH"/>
</dbReference>
<dbReference type="AlphaFoldDB" id="W0SC34"/>
<feature type="domain" description="HTH arsR-type" evidence="5">
    <location>
        <begin position="8"/>
        <end position="102"/>
    </location>
</feature>
<dbReference type="PROSITE" id="PS50987">
    <property type="entry name" value="HTH_ARSR_2"/>
    <property type="match status" value="1"/>
</dbReference>
<dbReference type="PRINTS" id="PR00778">
    <property type="entry name" value="HTHARSR"/>
</dbReference>
<reference evidence="6 7" key="1">
    <citation type="journal article" date="2014" name="Syst. Appl. Microbiol.">
        <title>Complete genomes of freshwater sulfur oxidizers Sulfuricella denitrificans skB26 and Sulfuritalea hydrogenivorans sk43H: genetic insights into the sulfur oxidation pathway of betaproteobacteria.</title>
        <authorList>
            <person name="Watanabe T."/>
            <person name="Kojima H."/>
            <person name="Fukui M."/>
        </authorList>
    </citation>
    <scope>NUCLEOTIDE SEQUENCE [LARGE SCALE GENOMIC DNA]</scope>
    <source>
        <strain evidence="6">DSM22779</strain>
    </source>
</reference>
<dbReference type="SUPFAM" id="SSF52821">
    <property type="entry name" value="Rhodanese/Cell cycle control phosphatase"/>
    <property type="match status" value="1"/>
</dbReference>
<dbReference type="Gene3D" id="3.40.250.10">
    <property type="entry name" value="Rhodanese-like domain"/>
    <property type="match status" value="1"/>
</dbReference>
<name>W0SC34_9PROT</name>
<dbReference type="InterPro" id="IPR001763">
    <property type="entry name" value="Rhodanese-like_dom"/>
</dbReference>
<dbReference type="InterPro" id="IPR001307">
    <property type="entry name" value="Thiosulphate_STrfase_CS"/>
</dbReference>
<dbReference type="PROSITE" id="PS00380">
    <property type="entry name" value="RHODANESE_1"/>
    <property type="match status" value="1"/>
</dbReference>
<evidence type="ECO:0000256" key="3">
    <source>
        <dbReference type="ARBA" id="ARBA00023163"/>
    </source>
</evidence>
<accession>W0SC34</accession>
<keyword evidence="7" id="KW-1185">Reference proteome</keyword>
<dbReference type="RefSeq" id="WP_041097523.1">
    <property type="nucleotide sequence ID" value="NZ_AP012547.1"/>
</dbReference>
<dbReference type="KEGG" id="shd:SUTH_00978"/>
<evidence type="ECO:0000259" key="5">
    <source>
        <dbReference type="PROSITE" id="PS50987"/>
    </source>
</evidence>
<protein>
    <submittedName>
        <fullName evidence="6">ArsR family transcriptional regulator</fullName>
    </submittedName>
</protein>
<dbReference type="InterPro" id="IPR001845">
    <property type="entry name" value="HTH_ArsR_DNA-bd_dom"/>
</dbReference>
<dbReference type="GO" id="GO:0004792">
    <property type="term" value="F:thiosulfate-cyanide sulfurtransferase activity"/>
    <property type="evidence" value="ECO:0007669"/>
    <property type="project" value="InterPro"/>
</dbReference>
<keyword evidence="1" id="KW-0805">Transcription regulation</keyword>
<dbReference type="CDD" id="cd00090">
    <property type="entry name" value="HTH_ARSR"/>
    <property type="match status" value="1"/>
</dbReference>
<dbReference type="Gene3D" id="1.10.10.10">
    <property type="entry name" value="Winged helix-like DNA-binding domain superfamily/Winged helix DNA-binding domain"/>
    <property type="match status" value="1"/>
</dbReference>
<dbReference type="NCBIfam" id="NF033788">
    <property type="entry name" value="HTH_metalloreg"/>
    <property type="match status" value="1"/>
</dbReference>
<dbReference type="SUPFAM" id="SSF46785">
    <property type="entry name" value="Winged helix' DNA-binding domain"/>
    <property type="match status" value="1"/>
</dbReference>
<keyword evidence="2" id="KW-0238">DNA-binding</keyword>
<evidence type="ECO:0000256" key="1">
    <source>
        <dbReference type="ARBA" id="ARBA00023015"/>
    </source>
</evidence>
<dbReference type="SMART" id="SM00418">
    <property type="entry name" value="HTH_ARSR"/>
    <property type="match status" value="1"/>
</dbReference>
<feature type="domain" description="Rhodanese" evidence="4">
    <location>
        <begin position="132"/>
        <end position="221"/>
    </location>
</feature>
<dbReference type="PANTHER" id="PTHR43132">
    <property type="entry name" value="ARSENICAL RESISTANCE OPERON REPRESSOR ARSR-RELATED"/>
    <property type="match status" value="1"/>
</dbReference>
<dbReference type="PANTHER" id="PTHR43132:SF8">
    <property type="entry name" value="HTH-TYPE TRANSCRIPTIONAL REGULATOR KMTR"/>
    <property type="match status" value="1"/>
</dbReference>
<proteinExistence type="predicted"/>
<evidence type="ECO:0000259" key="4">
    <source>
        <dbReference type="PROSITE" id="PS50206"/>
    </source>
</evidence>
<dbReference type="Pfam" id="PF00581">
    <property type="entry name" value="Rhodanese"/>
    <property type="match status" value="1"/>
</dbReference>
<dbReference type="STRING" id="1223802.SUTH_00978"/>
<dbReference type="EMBL" id="AP012547">
    <property type="protein sequence ID" value="BAO28784.1"/>
    <property type="molecule type" value="Genomic_DNA"/>
</dbReference>
<dbReference type="InterPro" id="IPR051011">
    <property type="entry name" value="Metal_resp_trans_reg"/>
</dbReference>
<dbReference type="OrthoDB" id="1445766at2"/>
<dbReference type="GO" id="GO:0003677">
    <property type="term" value="F:DNA binding"/>
    <property type="evidence" value="ECO:0007669"/>
    <property type="project" value="UniProtKB-KW"/>
</dbReference>
<dbReference type="InterPro" id="IPR036390">
    <property type="entry name" value="WH_DNA-bd_sf"/>
</dbReference>